<name>A0ABW7I736_9RHOB</name>
<accession>A0ABW7I736</accession>
<evidence type="ECO:0000313" key="4">
    <source>
        <dbReference type="Proteomes" id="UP001607157"/>
    </source>
</evidence>
<evidence type="ECO:0000313" key="3">
    <source>
        <dbReference type="EMBL" id="MFH0254004.1"/>
    </source>
</evidence>
<keyword evidence="2" id="KW-0472">Membrane</keyword>
<keyword evidence="2" id="KW-1133">Transmembrane helix</keyword>
<evidence type="ECO:0000256" key="1">
    <source>
        <dbReference type="SAM" id="MobiDB-lite"/>
    </source>
</evidence>
<keyword evidence="2" id="KW-0812">Transmembrane</keyword>
<organism evidence="3 4">
    <name type="scientific">Roseovarius aquimarinus</name>
    <dbReference type="NCBI Taxonomy" id="1229156"/>
    <lineage>
        <taxon>Bacteria</taxon>
        <taxon>Pseudomonadati</taxon>
        <taxon>Pseudomonadota</taxon>
        <taxon>Alphaproteobacteria</taxon>
        <taxon>Rhodobacterales</taxon>
        <taxon>Roseobacteraceae</taxon>
        <taxon>Roseovarius</taxon>
    </lineage>
</organism>
<dbReference type="Proteomes" id="UP001607157">
    <property type="component" value="Unassembled WGS sequence"/>
</dbReference>
<feature type="transmembrane region" description="Helical" evidence="2">
    <location>
        <begin position="72"/>
        <end position="90"/>
    </location>
</feature>
<gene>
    <name evidence="3" type="ORF">ACGRVM_08870</name>
</gene>
<evidence type="ECO:0000256" key="2">
    <source>
        <dbReference type="SAM" id="Phobius"/>
    </source>
</evidence>
<feature type="region of interest" description="Disordered" evidence="1">
    <location>
        <begin position="95"/>
        <end position="128"/>
    </location>
</feature>
<comment type="caution">
    <text evidence="3">The sequence shown here is derived from an EMBL/GenBank/DDBJ whole genome shotgun (WGS) entry which is preliminary data.</text>
</comment>
<reference evidence="3 4" key="1">
    <citation type="submission" date="2024-10" db="EMBL/GenBank/DDBJ databases">
        <authorList>
            <person name="Yang X.-N."/>
        </authorList>
    </citation>
    <scope>NUCLEOTIDE SEQUENCE [LARGE SCALE GENOMIC DNA]</scope>
    <source>
        <strain evidence="3 4">CAU 1059</strain>
    </source>
</reference>
<feature type="transmembrane region" description="Helical" evidence="2">
    <location>
        <begin position="39"/>
        <end position="60"/>
    </location>
</feature>
<sequence length="128" mass="13626">MSDRREAGPPRKARSTGETSGAGYAVFVARGTYRQRRMIDAAGLLPVLGAILFALPLLWLGADGTAPRTSHVMIYLFVVWGALAFLSARITRGLRSDDDPEEEQGAEALADAAGQSATSQLPGERPRG</sequence>
<protein>
    <recommendedName>
        <fullName evidence="5">Integral membrane protein</fullName>
    </recommendedName>
</protein>
<keyword evidence="4" id="KW-1185">Reference proteome</keyword>
<evidence type="ECO:0008006" key="5">
    <source>
        <dbReference type="Google" id="ProtNLM"/>
    </source>
</evidence>
<proteinExistence type="predicted"/>
<dbReference type="RefSeq" id="WP_377170742.1">
    <property type="nucleotide sequence ID" value="NZ_JBHTJC010000002.1"/>
</dbReference>
<dbReference type="EMBL" id="JBIHMM010000002">
    <property type="protein sequence ID" value="MFH0254004.1"/>
    <property type="molecule type" value="Genomic_DNA"/>
</dbReference>